<sequence>MQLRSDVTLTTARLLLRPTALDDFPRWAEMMADPEAARHIGGAQPPAVTWRAMMSMAGAWALTGVAMFSVLERATGRWVGRIGPWQPYGWPGTEVGWALHRDAWGKGYATEAAAACLDYAFDSLGWDEVIHCIAPDNTASQRVAQRLGARKQRVARLPEPYHHEPIEVWGQSRADWAIHRQHLSRAIG</sequence>
<dbReference type="InterPro" id="IPR051531">
    <property type="entry name" value="N-acetyltransferase"/>
</dbReference>
<dbReference type="RefSeq" id="WP_211428731.1">
    <property type="nucleotide sequence ID" value="NZ_CP072648.1"/>
</dbReference>
<dbReference type="InterPro" id="IPR000182">
    <property type="entry name" value="GNAT_dom"/>
</dbReference>
<dbReference type="PANTHER" id="PTHR43792">
    <property type="entry name" value="GNAT FAMILY, PUTATIVE (AFU_ORTHOLOGUE AFUA_3G00765)-RELATED-RELATED"/>
    <property type="match status" value="1"/>
</dbReference>
<keyword evidence="3" id="KW-1185">Reference proteome</keyword>
<dbReference type="InterPro" id="IPR016181">
    <property type="entry name" value="Acyl_CoA_acyltransferase"/>
</dbReference>
<evidence type="ECO:0000313" key="2">
    <source>
        <dbReference type="EMBL" id="QUW02840.1"/>
    </source>
</evidence>
<feature type="domain" description="N-acetyltransferase" evidence="1">
    <location>
        <begin position="14"/>
        <end position="175"/>
    </location>
</feature>
<dbReference type="Proteomes" id="UP000676506">
    <property type="component" value="Chromosome 1"/>
</dbReference>
<dbReference type="Gene3D" id="3.40.630.30">
    <property type="match status" value="1"/>
</dbReference>
<organism evidence="2 3">
    <name type="scientific">Chloracidobacterium validum</name>
    <dbReference type="NCBI Taxonomy" id="2821543"/>
    <lineage>
        <taxon>Bacteria</taxon>
        <taxon>Pseudomonadati</taxon>
        <taxon>Acidobacteriota</taxon>
        <taxon>Terriglobia</taxon>
        <taxon>Terriglobales</taxon>
        <taxon>Acidobacteriaceae</taxon>
        <taxon>Chloracidobacterium</taxon>
    </lineage>
</organism>
<reference evidence="2 3" key="1">
    <citation type="submission" date="2021-03" db="EMBL/GenBank/DDBJ databases">
        <title>Genomic and phenotypic characterization of Chloracidobacterium isolates provides evidence for multiple species.</title>
        <authorList>
            <person name="Saini M.K."/>
            <person name="Costas A.M.G."/>
            <person name="Tank M."/>
            <person name="Bryant D.A."/>
        </authorList>
    </citation>
    <scope>NUCLEOTIDE SEQUENCE [LARGE SCALE GENOMIC DNA]</scope>
    <source>
        <strain evidence="2 3">BV2-C</strain>
    </source>
</reference>
<dbReference type="Pfam" id="PF13302">
    <property type="entry name" value="Acetyltransf_3"/>
    <property type="match status" value="1"/>
</dbReference>
<dbReference type="PROSITE" id="PS51186">
    <property type="entry name" value="GNAT"/>
    <property type="match status" value="1"/>
</dbReference>
<dbReference type="PANTHER" id="PTHR43792:SF1">
    <property type="entry name" value="N-ACETYLTRANSFERASE DOMAIN-CONTAINING PROTEIN"/>
    <property type="match status" value="1"/>
</dbReference>
<name>A0ABX8BBC4_9BACT</name>
<evidence type="ECO:0000313" key="3">
    <source>
        <dbReference type="Proteomes" id="UP000676506"/>
    </source>
</evidence>
<protein>
    <submittedName>
        <fullName evidence="2">GNAT family N-acetyltransferase</fullName>
    </submittedName>
</protein>
<evidence type="ECO:0000259" key="1">
    <source>
        <dbReference type="PROSITE" id="PS51186"/>
    </source>
</evidence>
<accession>A0ABX8BBC4</accession>
<proteinExistence type="predicted"/>
<gene>
    <name evidence="2" type="ORF">J8C06_10980</name>
</gene>
<dbReference type="SUPFAM" id="SSF55729">
    <property type="entry name" value="Acyl-CoA N-acyltransferases (Nat)"/>
    <property type="match status" value="1"/>
</dbReference>
<dbReference type="EMBL" id="CP072648">
    <property type="protein sequence ID" value="QUW02840.1"/>
    <property type="molecule type" value="Genomic_DNA"/>
</dbReference>